<keyword evidence="1" id="KW-1133">Transmembrane helix</keyword>
<proteinExistence type="predicted"/>
<keyword evidence="1" id="KW-0472">Membrane</keyword>
<keyword evidence="1" id="KW-0812">Transmembrane</keyword>
<protein>
    <submittedName>
        <fullName evidence="2">Uncharacterized protein</fullName>
    </submittedName>
</protein>
<evidence type="ECO:0000256" key="1">
    <source>
        <dbReference type="SAM" id="Phobius"/>
    </source>
</evidence>
<dbReference type="AlphaFoldDB" id="A0AAD7AFA8"/>
<dbReference type="EMBL" id="JARIHO010000008">
    <property type="protein sequence ID" value="KAJ7356936.1"/>
    <property type="molecule type" value="Genomic_DNA"/>
</dbReference>
<evidence type="ECO:0000313" key="2">
    <source>
        <dbReference type="EMBL" id="KAJ7356936.1"/>
    </source>
</evidence>
<evidence type="ECO:0000313" key="3">
    <source>
        <dbReference type="Proteomes" id="UP001218218"/>
    </source>
</evidence>
<gene>
    <name evidence="2" type="ORF">DFH08DRAFT_802884</name>
</gene>
<reference evidence="2" key="1">
    <citation type="submission" date="2023-03" db="EMBL/GenBank/DDBJ databases">
        <title>Massive genome expansion in bonnet fungi (Mycena s.s.) driven by repeated elements and novel gene families across ecological guilds.</title>
        <authorList>
            <consortium name="Lawrence Berkeley National Laboratory"/>
            <person name="Harder C.B."/>
            <person name="Miyauchi S."/>
            <person name="Viragh M."/>
            <person name="Kuo A."/>
            <person name="Thoen E."/>
            <person name="Andreopoulos B."/>
            <person name="Lu D."/>
            <person name="Skrede I."/>
            <person name="Drula E."/>
            <person name="Henrissat B."/>
            <person name="Morin E."/>
            <person name="Kohler A."/>
            <person name="Barry K."/>
            <person name="LaButti K."/>
            <person name="Morin E."/>
            <person name="Salamov A."/>
            <person name="Lipzen A."/>
            <person name="Mereny Z."/>
            <person name="Hegedus B."/>
            <person name="Baldrian P."/>
            <person name="Stursova M."/>
            <person name="Weitz H."/>
            <person name="Taylor A."/>
            <person name="Grigoriev I.V."/>
            <person name="Nagy L.G."/>
            <person name="Martin F."/>
            <person name="Kauserud H."/>
        </authorList>
    </citation>
    <scope>NUCLEOTIDE SEQUENCE</scope>
    <source>
        <strain evidence="2">CBHHK002</strain>
    </source>
</reference>
<keyword evidence="3" id="KW-1185">Reference proteome</keyword>
<dbReference type="Proteomes" id="UP001218218">
    <property type="component" value="Unassembled WGS sequence"/>
</dbReference>
<comment type="caution">
    <text evidence="2">The sequence shown here is derived from an EMBL/GenBank/DDBJ whole genome shotgun (WGS) entry which is preliminary data.</text>
</comment>
<accession>A0AAD7AFA8</accession>
<sequence>MARGQTSYTKHFEVCYSSLEARQSAPEVFLVLKSFWYPPSSSLTSSPMHLKPWPQTPFPPSSPVPLKPRPQPSFFTHVFPLKSCPTQILCLSLQVYLLQASVKLPSTLYGSSVFGRLIMLSGSIDILYYFDQMFIMFRFLSTEYSTPCAGGVCMVIVFMATSPRLAYSSGLRGKASVDMWFGFQGLPTYKRHADKGFDEVADVSAGIPGKVKPGGLGPDGREIPPEICTMQWSGRQVLNSRELLQALYKWIAFKARPGCKIDWQVCPPWYKTFWNEGILDLENEISGKATAQTEV</sequence>
<name>A0AAD7AFA8_9AGAR</name>
<organism evidence="2 3">
    <name type="scientific">Mycena albidolilacea</name>
    <dbReference type="NCBI Taxonomy" id="1033008"/>
    <lineage>
        <taxon>Eukaryota</taxon>
        <taxon>Fungi</taxon>
        <taxon>Dikarya</taxon>
        <taxon>Basidiomycota</taxon>
        <taxon>Agaricomycotina</taxon>
        <taxon>Agaricomycetes</taxon>
        <taxon>Agaricomycetidae</taxon>
        <taxon>Agaricales</taxon>
        <taxon>Marasmiineae</taxon>
        <taxon>Mycenaceae</taxon>
        <taxon>Mycena</taxon>
    </lineage>
</organism>
<feature type="transmembrane region" description="Helical" evidence="1">
    <location>
        <begin position="108"/>
        <end position="129"/>
    </location>
</feature>